<dbReference type="AlphaFoldDB" id="A0ABC8ALC3"/>
<feature type="transmembrane region" description="Helical" evidence="1">
    <location>
        <begin position="88"/>
        <end position="117"/>
    </location>
</feature>
<reference evidence="2 3" key="1">
    <citation type="submission" date="2016-10" db="EMBL/GenBank/DDBJ databases">
        <title>Genome sequence of Nocardia seriolae strain EM150506, isolated from Anguila japonica.</title>
        <authorList>
            <person name="Han H.-J."/>
        </authorList>
    </citation>
    <scope>NUCLEOTIDE SEQUENCE [LARGE SCALE GENOMIC DNA]</scope>
    <source>
        <strain evidence="2 3">EM150506</strain>
    </source>
</reference>
<accession>A0ABC8ALC3</accession>
<dbReference type="PANTHER" id="PTHR34821:SF2">
    <property type="entry name" value="INNER MEMBRANE PROTEIN YDCZ"/>
    <property type="match status" value="1"/>
</dbReference>
<feature type="transmembrane region" description="Helical" evidence="1">
    <location>
        <begin position="207"/>
        <end position="226"/>
    </location>
</feature>
<name>A0ABC8ALC3_9NOCA</name>
<evidence type="ECO:0008006" key="4">
    <source>
        <dbReference type="Google" id="ProtNLM"/>
    </source>
</evidence>
<keyword evidence="1" id="KW-0812">Transmembrane</keyword>
<dbReference type="Pfam" id="PF04657">
    <property type="entry name" value="DMT_YdcZ"/>
    <property type="match status" value="2"/>
</dbReference>
<feature type="transmembrane region" description="Helical" evidence="1">
    <location>
        <begin position="287"/>
        <end position="309"/>
    </location>
</feature>
<feature type="transmembrane region" description="Helical" evidence="1">
    <location>
        <begin position="168"/>
        <end position="187"/>
    </location>
</feature>
<evidence type="ECO:0000313" key="2">
    <source>
        <dbReference type="EMBL" id="APA94808.1"/>
    </source>
</evidence>
<evidence type="ECO:0000256" key="1">
    <source>
        <dbReference type="SAM" id="Phobius"/>
    </source>
</evidence>
<dbReference type="RefSeq" id="WP_036546359.1">
    <property type="nucleotide sequence ID" value="NZ_AP028459.1"/>
</dbReference>
<gene>
    <name evidence="2" type="ORF">NS506_00729</name>
</gene>
<feature type="transmembrane region" description="Helical" evidence="1">
    <location>
        <begin position="36"/>
        <end position="57"/>
    </location>
</feature>
<protein>
    <recommendedName>
        <fullName evidence="4">DMT family transporter</fullName>
    </recommendedName>
</protein>
<dbReference type="KEGG" id="nsr:NS506_00729"/>
<sequence>MAVRRWLGLVFGGSIGAAVAVQSRINGELGHRLGDGIAAATISFGSGLLILAVVFALSGQLRAGVGRVRVALGSGELRWWQLLGGLSGAYFVACQGLTVATIGVTAFTVATVAGQLVSSLVVDRLGWGPSGRTPVTAWRIGAAVLGLVAVVLAVTGRNGLGVRTGGHGGVSVLLVALPLVAGLLVAWQQAVNGRVGVVGGPFSATLANFATGTAALVAIEAGVLLRRGGFGQLPGEPWLYLGGLIGIVFVALAVLAVRWIGVLLLGLSSVAGQLLASLVLDVVAPSGAGLSVSAVVGCALTFVAVAVAARSRG</sequence>
<dbReference type="InterPro" id="IPR006750">
    <property type="entry name" value="YdcZ"/>
</dbReference>
<dbReference type="GeneID" id="93371476"/>
<keyword evidence="1" id="KW-0472">Membrane</keyword>
<keyword evidence="1" id="KW-1133">Transmembrane helix</keyword>
<evidence type="ECO:0000313" key="3">
    <source>
        <dbReference type="Proteomes" id="UP000180166"/>
    </source>
</evidence>
<feature type="transmembrane region" description="Helical" evidence="1">
    <location>
        <begin position="238"/>
        <end position="267"/>
    </location>
</feature>
<organism evidence="2 3">
    <name type="scientific">Nocardia seriolae</name>
    <dbReference type="NCBI Taxonomy" id="37332"/>
    <lineage>
        <taxon>Bacteria</taxon>
        <taxon>Bacillati</taxon>
        <taxon>Actinomycetota</taxon>
        <taxon>Actinomycetes</taxon>
        <taxon>Mycobacteriales</taxon>
        <taxon>Nocardiaceae</taxon>
        <taxon>Nocardia</taxon>
    </lineage>
</organism>
<dbReference type="PANTHER" id="PTHR34821">
    <property type="entry name" value="INNER MEMBRANE PROTEIN YDCZ"/>
    <property type="match status" value="1"/>
</dbReference>
<dbReference type="Proteomes" id="UP000180166">
    <property type="component" value="Chromosome"/>
</dbReference>
<dbReference type="EMBL" id="CP017839">
    <property type="protein sequence ID" value="APA94808.1"/>
    <property type="molecule type" value="Genomic_DNA"/>
</dbReference>
<feature type="transmembrane region" description="Helical" evidence="1">
    <location>
        <begin position="137"/>
        <end position="156"/>
    </location>
</feature>
<proteinExistence type="predicted"/>